<accession>A0ABU5YGD8</accession>
<name>A0ABU5YGD8_9MYCO</name>
<dbReference type="Pfam" id="PF14032">
    <property type="entry name" value="PknH_C"/>
    <property type="match status" value="1"/>
</dbReference>
<dbReference type="Proteomes" id="UP001299046">
    <property type="component" value="Unassembled WGS sequence"/>
</dbReference>
<dbReference type="Gene3D" id="3.40.1000.70">
    <property type="entry name" value="PknH-like extracellular domain"/>
    <property type="match status" value="1"/>
</dbReference>
<organism evidence="2 3">
    <name type="scientific">[Mycobacterium] zoologicum</name>
    <dbReference type="NCBI Taxonomy" id="2872311"/>
    <lineage>
        <taxon>Bacteria</taxon>
        <taxon>Bacillati</taxon>
        <taxon>Actinomycetota</taxon>
        <taxon>Actinomycetes</taxon>
        <taxon>Mycobacteriales</taxon>
        <taxon>Mycobacteriaceae</taxon>
        <taxon>Mycolicibacter</taxon>
    </lineage>
</organism>
<sequence>MGGRAGATVAGAAVLVLLTSGCTTVVSGAPRPAPGLAPDPVTGIAVRQVLLDDSDLSKLLGRSFRSDPSLPPRFGGVDQLPDGWDGATPADCVGTAVGGQRGVYESAGVRDVAHEFWDSSADDSAMTGLGESVVAMENAAAANALFEKFAEQWGHCDGVRVVRGEEDSGGTSGEVSAVSTGDAVLTATVRTNVDGVEGLMVTRAVAVRVNCVVDVDVFWFAGEDDDGDTPPAGDPTAADLARAMLDKVRGLTG</sequence>
<dbReference type="EMBL" id="JAYJJT010000004">
    <property type="protein sequence ID" value="MEB3049127.1"/>
    <property type="molecule type" value="Genomic_DNA"/>
</dbReference>
<comment type="caution">
    <text evidence="2">The sequence shown here is derived from an EMBL/GenBank/DDBJ whole genome shotgun (WGS) entry which is preliminary data.</text>
</comment>
<dbReference type="InterPro" id="IPR026954">
    <property type="entry name" value="PknH-like_Extracell"/>
</dbReference>
<proteinExistence type="predicted"/>
<gene>
    <name evidence="2" type="ORF">KV112_05110</name>
</gene>
<protein>
    <submittedName>
        <fullName evidence="2">Sensor domain-containing protein</fullName>
    </submittedName>
</protein>
<dbReference type="RefSeq" id="WP_224865215.1">
    <property type="nucleotide sequence ID" value="NZ_JAYJJS010000002.1"/>
</dbReference>
<evidence type="ECO:0000313" key="2">
    <source>
        <dbReference type="EMBL" id="MEB3049127.1"/>
    </source>
</evidence>
<evidence type="ECO:0000259" key="1">
    <source>
        <dbReference type="Pfam" id="PF14032"/>
    </source>
</evidence>
<reference evidence="2 3" key="1">
    <citation type="submission" date="2023-12" db="EMBL/GenBank/DDBJ databases">
        <title>Description of new species of Mycobacterium terrae complex isolated from sewage at the Sao Paulo Zoological Park Foundation in Brazil.</title>
        <authorList>
            <person name="Romagnoli C.L."/>
            <person name="Conceicao E.C."/>
            <person name="Machado E."/>
            <person name="Barreto L.B.P.F."/>
            <person name="Sharma A."/>
            <person name="Silva N.M."/>
            <person name="Marques L.E."/>
            <person name="Juliana M.A."/>
            <person name="Lourenco M.C.S."/>
            <person name="Digiampietri L.A."/>
            <person name="Suffys P.N."/>
            <person name="Viana-Niero C."/>
        </authorList>
    </citation>
    <scope>NUCLEOTIDE SEQUENCE [LARGE SCALE GENOMIC DNA]</scope>
    <source>
        <strain evidence="2 3">MYC123</strain>
    </source>
</reference>
<keyword evidence="3" id="KW-1185">Reference proteome</keyword>
<evidence type="ECO:0000313" key="3">
    <source>
        <dbReference type="Proteomes" id="UP001299046"/>
    </source>
</evidence>
<feature type="domain" description="PknH-like extracellular" evidence="1">
    <location>
        <begin position="41"/>
        <end position="247"/>
    </location>
</feature>
<dbReference type="PROSITE" id="PS51257">
    <property type="entry name" value="PROKAR_LIPOPROTEIN"/>
    <property type="match status" value="1"/>
</dbReference>
<dbReference type="InterPro" id="IPR038232">
    <property type="entry name" value="PknH-like_Extracell_sf"/>
</dbReference>